<accession>A0A031WK57</accession>
<evidence type="ECO:0000259" key="1">
    <source>
        <dbReference type="SMART" id="SM00829"/>
    </source>
</evidence>
<evidence type="ECO:0000313" key="6">
    <source>
        <dbReference type="EMBL" id="SJS41909.1"/>
    </source>
</evidence>
<evidence type="ECO:0000313" key="7">
    <source>
        <dbReference type="EMBL" id="VFD29801.1"/>
    </source>
</evidence>
<dbReference type="EMBL" id="LK932525">
    <property type="protein sequence ID" value="CDS88605.1"/>
    <property type="molecule type" value="Genomic_DNA"/>
</dbReference>
<dbReference type="Proteomes" id="UP000878956">
    <property type="component" value="Unassembled WGS sequence"/>
</dbReference>
<dbReference type="Pfam" id="PF00107">
    <property type="entry name" value="ADH_zinc_N"/>
    <property type="match status" value="1"/>
</dbReference>
<dbReference type="GO" id="GO:0043957">
    <property type="term" value="F:acryloyl-CoA reductase (NADPH) activity"/>
    <property type="evidence" value="ECO:0007669"/>
    <property type="project" value="TreeGrafter"/>
</dbReference>
<dbReference type="Gene3D" id="3.40.50.720">
    <property type="entry name" value="NAD(P)-binding Rossmann-like Domain"/>
    <property type="match status" value="1"/>
</dbReference>
<evidence type="ECO:0000313" key="9">
    <source>
        <dbReference type="Proteomes" id="UP000411588"/>
    </source>
</evidence>
<dbReference type="PATRIC" id="fig|1496.1373.peg.858"/>
<feature type="domain" description="Enoyl reductase (ER)" evidence="1">
    <location>
        <begin position="15"/>
        <end position="327"/>
    </location>
</feature>
<dbReference type="NCBIfam" id="TIGR02823">
    <property type="entry name" value="oxido_YhdH"/>
    <property type="match status" value="1"/>
</dbReference>
<dbReference type="Pfam" id="PF08240">
    <property type="entry name" value="ADH_N"/>
    <property type="match status" value="1"/>
</dbReference>
<reference evidence="6 8" key="2">
    <citation type="submission" date="2017-02" db="EMBL/GenBank/DDBJ databases">
        <authorList>
            <consortium name="Pathogen Informatics"/>
        </authorList>
    </citation>
    <scope>NUCLEOTIDE SEQUENCE [LARGE SCALE GENOMIC DNA]</scope>
    <source>
        <strain evidence="9">clo34</strain>
        <strain evidence="7">Clo34</strain>
        <strain evidence="6 8">VRECD0157</strain>
    </source>
</reference>
<dbReference type="EMBL" id="FUPS01000006">
    <property type="protein sequence ID" value="SJS41909.1"/>
    <property type="molecule type" value="Genomic_DNA"/>
</dbReference>
<dbReference type="KEGG" id="pdf:CD630DERM_28430"/>
<evidence type="ECO:0000313" key="2">
    <source>
        <dbReference type="EMBL" id="CDS88605.1"/>
    </source>
</evidence>
<protein>
    <submittedName>
        <fullName evidence="3 6">Quinone oxidoreductase YhfP</fullName>
    </submittedName>
    <submittedName>
        <fullName evidence="4 7">Zinc-binding dehydrogenase</fullName>
        <ecNumber evidence="4 7">1.6.5.5</ecNumber>
        <ecNumber evidence="3 6">1.6.5.-</ecNumber>
    </submittedName>
    <submittedName>
        <fullName evidence="5">YhdH/YhfP family quinone oxidoreductase</fullName>
    </submittedName>
</protein>
<dbReference type="InterPro" id="IPR014188">
    <property type="entry name" value="Acrylyl-CoA_reductase_AcuI"/>
</dbReference>
<dbReference type="Proteomes" id="UP000189137">
    <property type="component" value="Unassembled WGS sequence"/>
</dbReference>
<dbReference type="SUPFAM" id="SSF51735">
    <property type="entry name" value="NAD(P)-binding Rossmann-fold domains"/>
    <property type="match status" value="1"/>
</dbReference>
<dbReference type="Gene3D" id="3.90.180.10">
    <property type="entry name" value="Medium-chain alcohol dehydrogenases, catalytic domain"/>
    <property type="match status" value="1"/>
</dbReference>
<dbReference type="InterPro" id="IPR051397">
    <property type="entry name" value="Zn-ADH-like_protein"/>
</dbReference>
<evidence type="ECO:0000313" key="3">
    <source>
        <dbReference type="EMBL" id="CDS89216.1"/>
    </source>
</evidence>
<dbReference type="EC" id="1.6.5.5" evidence="4 7"/>
<dbReference type="SMART" id="SM00829">
    <property type="entry name" value="PKS_ER"/>
    <property type="match status" value="1"/>
</dbReference>
<dbReference type="InterPro" id="IPR013154">
    <property type="entry name" value="ADH-like_N"/>
</dbReference>
<dbReference type="GeneID" id="66355252"/>
<dbReference type="EMBL" id="DAEPXK010000003">
    <property type="protein sequence ID" value="HBH1540986.1"/>
    <property type="molecule type" value="Genomic_DNA"/>
</dbReference>
<evidence type="ECO:0000313" key="8">
    <source>
        <dbReference type="Proteomes" id="UP000189137"/>
    </source>
</evidence>
<evidence type="ECO:0000313" key="5">
    <source>
        <dbReference type="EMBL" id="HBH1540986.1"/>
    </source>
</evidence>
<dbReference type="SUPFAM" id="SSF50129">
    <property type="entry name" value="GroES-like"/>
    <property type="match status" value="1"/>
</dbReference>
<dbReference type="RefSeq" id="WP_003436791.1">
    <property type="nucleotide sequence ID" value="NZ_AP031492.1"/>
</dbReference>
<dbReference type="PANTHER" id="PTHR43677">
    <property type="entry name" value="SHORT-CHAIN DEHYDROGENASE/REDUCTASE"/>
    <property type="match status" value="1"/>
</dbReference>
<dbReference type="InterPro" id="IPR036291">
    <property type="entry name" value="NAD(P)-bd_dom_sf"/>
</dbReference>
<dbReference type="EMBL" id="LK932411">
    <property type="protein sequence ID" value="CDS89216.1"/>
    <property type="molecule type" value="Genomic_DNA"/>
</dbReference>
<reference evidence="4" key="1">
    <citation type="submission" date="2014-07" db="EMBL/GenBank/DDBJ databases">
        <authorList>
            <person name="Monot Marc"/>
        </authorList>
    </citation>
    <scope>NUCLEOTIDE SEQUENCE</scope>
    <source>
        <strain evidence="4">7032989</strain>
        <strain evidence="3">7032994</strain>
    </source>
</reference>
<dbReference type="GO" id="GO:0003960">
    <property type="term" value="F:quinone reductase (NADPH) activity"/>
    <property type="evidence" value="ECO:0007669"/>
    <property type="project" value="UniProtKB-EC"/>
</dbReference>
<dbReference type="Proteomes" id="UP000411588">
    <property type="component" value="Unassembled WGS sequence"/>
</dbReference>
<dbReference type="InterPro" id="IPR020843">
    <property type="entry name" value="ER"/>
</dbReference>
<reference evidence="5" key="4">
    <citation type="submission" date="2021-06" db="EMBL/GenBank/DDBJ databases">
        <authorList>
            <consortium name="NCBI Pathogen Detection Project"/>
        </authorList>
    </citation>
    <scope>NUCLEOTIDE SEQUENCE</scope>
    <source>
        <strain evidence="5">HN1000</strain>
    </source>
</reference>
<proteinExistence type="predicted"/>
<evidence type="ECO:0000313" key="4">
    <source>
        <dbReference type="EMBL" id="CDS95122.1"/>
    </source>
</evidence>
<keyword evidence="4" id="KW-0560">Oxidoreductase</keyword>
<dbReference type="EMBL" id="CAADAN010000002">
    <property type="protein sequence ID" value="VFD29801.1"/>
    <property type="molecule type" value="Genomic_DNA"/>
</dbReference>
<name>A0A031WK57_CLODI</name>
<dbReference type="InterPro" id="IPR013149">
    <property type="entry name" value="ADH-like_C"/>
</dbReference>
<dbReference type="EC" id="1.6.5.-" evidence="3 6"/>
<dbReference type="CDD" id="cd05280">
    <property type="entry name" value="MDR_yhdh_yhfp"/>
    <property type="match status" value="1"/>
</dbReference>
<gene>
    <name evidence="3" type="primary">yhfP</name>
    <name evidence="4" type="ORF">BN1095_20142</name>
    <name evidence="2" type="ORF">BN1096_700062</name>
    <name evidence="3" type="ORF">BN1097_710063</name>
    <name evidence="5" type="ORF">KRM00_000439</name>
    <name evidence="7" type="ORF">SAMEA1402399_00803</name>
    <name evidence="6" type="ORF">SAMEA3375112_02050</name>
</gene>
<dbReference type="EMBL" id="LK932849">
    <property type="protein sequence ID" value="CDS95122.1"/>
    <property type="molecule type" value="Genomic_DNA"/>
</dbReference>
<dbReference type="PANTHER" id="PTHR43677:SF1">
    <property type="entry name" value="ACRYLYL-COA REDUCTASE ACUI-RELATED"/>
    <property type="match status" value="1"/>
</dbReference>
<reference evidence="5" key="3">
    <citation type="journal article" date="2018" name="Genome Biol.">
        <title>SKESA: strategic k-mer extension for scrupulous assemblies.</title>
        <authorList>
            <person name="Souvorov A."/>
            <person name="Agarwala R."/>
            <person name="Lipman D.J."/>
        </authorList>
    </citation>
    <scope>NUCLEOTIDE SEQUENCE</scope>
    <source>
        <strain evidence="5">HN1000</strain>
    </source>
</reference>
<organism evidence="4">
    <name type="scientific">Clostridioides difficile</name>
    <name type="common">Peptoclostridium difficile</name>
    <dbReference type="NCBI Taxonomy" id="1496"/>
    <lineage>
        <taxon>Bacteria</taxon>
        <taxon>Bacillati</taxon>
        <taxon>Bacillota</taxon>
        <taxon>Clostridia</taxon>
        <taxon>Peptostreptococcales</taxon>
        <taxon>Peptostreptococcaceae</taxon>
        <taxon>Clostridioides</taxon>
    </lineage>
</organism>
<dbReference type="AlphaFoldDB" id="A0A031WK57"/>
<sequence length="332" mass="36082">MNKKFKSLYITEEEGNFRRNIVEREVDTLPEGEVLIKVKYSSLNYKDALSANGNKGVTRKYPHTPGIDASGIVESSSCDDFKIGEEVLVTGYDLGMNTSGGFSEYIRVPSSWVVKLPKNLSLKEAMDYGTAGFTAALSVYKFIDSVDKNMGDVLVTGGTGGVAVIATKILIKLGYSVVVSTGKLEEQKEVLLNLGVKDVIHRSEVDDNSGRPLLRPRWAGVIDTVGGNTLATAIKTTNYCGAVTTCGNAGGVDFTSSVYPFILKGITLYGIDSVDCPMNLRLKIWDLLSNEWKLDDLDDMVNVVSLEELNDSIDSIMAGKHVGRTVVDLEKI</sequence>
<dbReference type="InterPro" id="IPR011032">
    <property type="entry name" value="GroES-like_sf"/>
</dbReference>